<evidence type="ECO:0000259" key="2">
    <source>
        <dbReference type="Pfam" id="PF07811"/>
    </source>
</evidence>
<sequence>MLSFRRRNRSLSTAAARFGRDQRGVTAVEFAFVAPAFFFLIFVIAQTALVFLSEQILDNAVYDAARLIRTGQAQTGGFTTAQFKADVCDQMTALIDCDDGYFYMDVKSYSTFGEMNVADPLDKDDKFPKESDFDFGSANQIVVVRAYYQMWTAPLFWGLSLSNLSNGRRLIGTTVAFRNEPFAKTSSGGTS</sequence>
<dbReference type="OrthoDB" id="7349713at2"/>
<reference evidence="3" key="1">
    <citation type="submission" date="2019-03" db="EMBL/GenBank/DDBJ databases">
        <title>Afifella sp. nov., isolated from activated sludge.</title>
        <authorList>
            <person name="Li Q."/>
            <person name="Liu Y."/>
        </authorList>
    </citation>
    <scope>NUCLEOTIDE SEQUENCE</scope>
    <source>
        <strain evidence="3">L72</strain>
    </source>
</reference>
<keyword evidence="1" id="KW-0472">Membrane</keyword>
<gene>
    <name evidence="3" type="ORF">E4O86_13255</name>
</gene>
<feature type="domain" description="TadE-like" evidence="2">
    <location>
        <begin position="24"/>
        <end position="66"/>
    </location>
</feature>
<dbReference type="Proteomes" id="UP000773614">
    <property type="component" value="Unassembled WGS sequence"/>
</dbReference>
<evidence type="ECO:0000313" key="4">
    <source>
        <dbReference type="Proteomes" id="UP000773614"/>
    </source>
</evidence>
<dbReference type="RefSeq" id="WP_161141027.1">
    <property type="nucleotide sequence ID" value="NZ_SPKJ01000045.1"/>
</dbReference>
<dbReference type="EMBL" id="SPKJ01000045">
    <property type="protein sequence ID" value="MYZ48678.1"/>
    <property type="molecule type" value="Genomic_DNA"/>
</dbReference>
<organism evidence="3 4">
    <name type="scientific">Propylenella binzhouense</name>
    <dbReference type="NCBI Taxonomy" id="2555902"/>
    <lineage>
        <taxon>Bacteria</taxon>
        <taxon>Pseudomonadati</taxon>
        <taxon>Pseudomonadota</taxon>
        <taxon>Alphaproteobacteria</taxon>
        <taxon>Hyphomicrobiales</taxon>
        <taxon>Propylenellaceae</taxon>
        <taxon>Propylenella</taxon>
    </lineage>
</organism>
<keyword evidence="1" id="KW-0812">Transmembrane</keyword>
<feature type="transmembrane region" description="Helical" evidence="1">
    <location>
        <begin position="30"/>
        <end position="52"/>
    </location>
</feature>
<proteinExistence type="predicted"/>
<keyword evidence="1" id="KW-1133">Transmembrane helix</keyword>
<accession>A0A964WU52</accession>
<dbReference type="AlphaFoldDB" id="A0A964WU52"/>
<dbReference type="Pfam" id="PF07811">
    <property type="entry name" value="TadE"/>
    <property type="match status" value="1"/>
</dbReference>
<keyword evidence="4" id="KW-1185">Reference proteome</keyword>
<evidence type="ECO:0000313" key="3">
    <source>
        <dbReference type="EMBL" id="MYZ48678.1"/>
    </source>
</evidence>
<dbReference type="InterPro" id="IPR012495">
    <property type="entry name" value="TadE-like_dom"/>
</dbReference>
<evidence type="ECO:0000256" key="1">
    <source>
        <dbReference type="SAM" id="Phobius"/>
    </source>
</evidence>
<comment type="caution">
    <text evidence="3">The sequence shown here is derived from an EMBL/GenBank/DDBJ whole genome shotgun (WGS) entry which is preliminary data.</text>
</comment>
<protein>
    <submittedName>
        <fullName evidence="3">Pilus assembly protein</fullName>
    </submittedName>
</protein>
<name>A0A964WU52_9HYPH</name>